<dbReference type="AlphaFoldDB" id="A0AAD1U3H4"/>
<feature type="region of interest" description="Disordered" evidence="1">
    <location>
        <begin position="559"/>
        <end position="578"/>
    </location>
</feature>
<gene>
    <name evidence="2" type="ORF">ECRASSUSDP1_LOCUS1121</name>
</gene>
<keyword evidence="3" id="KW-1185">Reference proteome</keyword>
<evidence type="ECO:0000313" key="3">
    <source>
        <dbReference type="Proteomes" id="UP001295684"/>
    </source>
</evidence>
<accession>A0AAD1U3H4</accession>
<organism evidence="2 3">
    <name type="scientific">Euplotes crassus</name>
    <dbReference type="NCBI Taxonomy" id="5936"/>
    <lineage>
        <taxon>Eukaryota</taxon>
        <taxon>Sar</taxon>
        <taxon>Alveolata</taxon>
        <taxon>Ciliophora</taxon>
        <taxon>Intramacronucleata</taxon>
        <taxon>Spirotrichea</taxon>
        <taxon>Hypotrichia</taxon>
        <taxon>Euplotida</taxon>
        <taxon>Euplotidae</taxon>
        <taxon>Moneuplotes</taxon>
    </lineage>
</organism>
<dbReference type="Proteomes" id="UP001295684">
    <property type="component" value="Unassembled WGS sequence"/>
</dbReference>
<proteinExistence type="predicted"/>
<evidence type="ECO:0000313" key="2">
    <source>
        <dbReference type="EMBL" id="CAI2359827.1"/>
    </source>
</evidence>
<dbReference type="EMBL" id="CAMPGE010001058">
    <property type="protein sequence ID" value="CAI2359827.1"/>
    <property type="molecule type" value="Genomic_DNA"/>
</dbReference>
<reference evidence="2" key="1">
    <citation type="submission" date="2023-07" db="EMBL/GenBank/DDBJ databases">
        <authorList>
            <consortium name="AG Swart"/>
            <person name="Singh M."/>
            <person name="Singh A."/>
            <person name="Seah K."/>
            <person name="Emmerich C."/>
        </authorList>
    </citation>
    <scope>NUCLEOTIDE SEQUENCE</scope>
    <source>
        <strain evidence="2">DP1</strain>
    </source>
</reference>
<feature type="compositionally biased region" description="Basic residues" evidence="1">
    <location>
        <begin position="564"/>
        <end position="575"/>
    </location>
</feature>
<sequence length="629" mass="73743">MKRLLPAKSYLYFTLKVKLGSEESFKAMIQFMDLMGEVTLRYQFDQVHIKMEEFTKGICNLFLQKYIEKGFNKKAIVFNYDRLLYEMTTAFDIKMRYIHFDSSEVKENFYSENFASKKFLAGCEEIEKCYVHSLNYPLELLNMNFNWISINPKVLSESSVELMEYKFRNENCKTLEFHHQEYLRGRIGRRPHELSNEEFSSLFSDLDEFSSNLPNLENFYTKYVKCFKYIVSQQFFQENENYQNLSKIKNFTFESEIDYDRVCLDFKCPKAEIIYQNSEDSHVSAFTISDIELKLMPDEFCYDSEHQILVLEKAPSALKFKNIRICKDEMKIAELADKIEGKVYLNVVINSPLLKPEGDLSAYGYHLNGHLKKTPLVTYKNIISESRPHYIFNAFVEPDKSDALGISKVCKLHLSNIIRSVSNLPTNGVVSIYIHAYFVFVDYWSSTYTISDQAETIRNRKGKIAKEITRIDANEDLCTLIDKLKGINLYEFRCESIIDNDAVVQKFCELCRTNPSIRDIELNLEHANHGMQILESLKYNYIIKTVRLMTQEAIKVPSQSIKSSKPKKSKKKNKVAQKPESAESIQLYSEIISYCDDFRRKRLGTEIMLNTNHKKYKPCERKGFNLSYR</sequence>
<protein>
    <submittedName>
        <fullName evidence="2">Uncharacterized protein</fullName>
    </submittedName>
</protein>
<comment type="caution">
    <text evidence="2">The sequence shown here is derived from an EMBL/GenBank/DDBJ whole genome shotgun (WGS) entry which is preliminary data.</text>
</comment>
<name>A0AAD1U3H4_EUPCR</name>
<evidence type="ECO:0000256" key="1">
    <source>
        <dbReference type="SAM" id="MobiDB-lite"/>
    </source>
</evidence>